<sequence length="372" mass="42804">MKPKILLCSDLDRTLLPNGHQPESPQARPRLRRLAQRPEITLVYVSGRHKALIQSAIEEYDLPLPDYAIGDVGTTIYEIGDKQWHVWEDWSEEIGKDWQGMSQADLAKLFADIKILRLQEPEKQNQFKLSYYASPDLDRETLIPELEQRLKAQGIQASFIWSVDETAQVGLLDVLPKCANKLHAIHFLMEQKHFDKRHTVFAGDSGNDLEVLTSGLQAILVRNAQEEVRQEALRRLPSEYRQQLYFARGSFMGLNGYYSAGMLEGLVHFFPETRAWMEEGGEEMAGEEAATQPCAIYRSRKKNDSYLYVETKDDFSGVPEKLLEMLGKLEFVMKLELRPEVSLAQANTQEVMRMLKEKGYFLQLPSKEYRQS</sequence>
<dbReference type="STRING" id="472759.Nhal_2558"/>
<evidence type="ECO:0000313" key="4">
    <source>
        <dbReference type="Proteomes" id="UP000001844"/>
    </source>
</evidence>
<dbReference type="CDD" id="cd02605">
    <property type="entry name" value="HAD_SPP"/>
    <property type="match status" value="1"/>
</dbReference>
<dbReference type="eggNOG" id="COG3100">
    <property type="taxonomic scope" value="Bacteria"/>
</dbReference>
<dbReference type="InterPro" id="IPR038068">
    <property type="entry name" value="YcgL-like_sf"/>
</dbReference>
<dbReference type="PANTHER" id="PTHR38109:SF1">
    <property type="entry name" value="PROTEIN YCGL"/>
    <property type="match status" value="1"/>
</dbReference>
<dbReference type="SFLD" id="SFLDS00003">
    <property type="entry name" value="Haloacid_Dehalogenase"/>
    <property type="match status" value="1"/>
</dbReference>
<dbReference type="SFLD" id="SFLDG01141">
    <property type="entry name" value="C2.B.1:_Sucrose_Phosphatase_Li"/>
    <property type="match status" value="1"/>
</dbReference>
<dbReference type="PROSITE" id="PS51648">
    <property type="entry name" value="YCGL"/>
    <property type="match status" value="1"/>
</dbReference>
<dbReference type="Gene3D" id="3.90.1070.10">
    <property type="match status" value="1"/>
</dbReference>
<reference evidence="4" key="1">
    <citation type="submission" date="2010-04" db="EMBL/GenBank/DDBJ databases">
        <title>Complete genome sequence of Nitrosococcus halophilus Nc4, a salt-adapted, aerobic obligate ammonia-oxidizing sulfur purple bacterium.</title>
        <authorList>
            <consortium name="US DOE Joint Genome Institute"/>
            <person name="Campbell M.A."/>
            <person name="Malfatti S.A."/>
            <person name="Chain P.S.G."/>
            <person name="Heidelberg J.F."/>
            <person name="Ward B.B."/>
            <person name="Klotz M.G."/>
        </authorList>
    </citation>
    <scope>NUCLEOTIDE SEQUENCE [LARGE SCALE GENOMIC DNA]</scope>
    <source>
        <strain evidence="4">Nc4</strain>
    </source>
</reference>
<protein>
    <recommendedName>
        <fullName evidence="1">YcgL domain-containing protein Nhal_2558</fullName>
    </recommendedName>
</protein>
<dbReference type="HAMAP" id="MF_01866">
    <property type="entry name" value="UPF0745"/>
    <property type="match status" value="1"/>
</dbReference>
<organism evidence="3 4">
    <name type="scientific">Nitrosococcus halophilus (strain Nc4)</name>
    <dbReference type="NCBI Taxonomy" id="472759"/>
    <lineage>
        <taxon>Bacteria</taxon>
        <taxon>Pseudomonadati</taxon>
        <taxon>Pseudomonadota</taxon>
        <taxon>Gammaproteobacteria</taxon>
        <taxon>Chromatiales</taxon>
        <taxon>Chromatiaceae</taxon>
        <taxon>Nitrosococcus</taxon>
    </lineage>
</organism>
<dbReference type="KEGG" id="nhl:Nhal_2558"/>
<dbReference type="RefSeq" id="WP_013033497.1">
    <property type="nucleotide sequence ID" value="NC_013960.1"/>
</dbReference>
<keyword evidence="4" id="KW-1185">Reference proteome</keyword>
<dbReference type="PANTHER" id="PTHR38109">
    <property type="entry name" value="PROTEIN YCGL"/>
    <property type="match status" value="1"/>
</dbReference>
<dbReference type="NCBIfam" id="TIGR01484">
    <property type="entry name" value="HAD-SF-IIB"/>
    <property type="match status" value="1"/>
</dbReference>
<feature type="domain" description="YcgL" evidence="2">
    <location>
        <begin position="292"/>
        <end position="372"/>
    </location>
</feature>
<dbReference type="GO" id="GO:0016791">
    <property type="term" value="F:phosphatase activity"/>
    <property type="evidence" value="ECO:0007669"/>
    <property type="project" value="UniProtKB-ARBA"/>
</dbReference>
<dbReference type="SUPFAM" id="SSF56784">
    <property type="entry name" value="HAD-like"/>
    <property type="match status" value="1"/>
</dbReference>
<dbReference type="SUPFAM" id="SSF160191">
    <property type="entry name" value="YcgL-like"/>
    <property type="match status" value="1"/>
</dbReference>
<gene>
    <name evidence="3" type="ordered locus">Nhal_2558</name>
</gene>
<dbReference type="AlphaFoldDB" id="D5BWI0"/>
<accession>D5BWI0</accession>
<dbReference type="InterPro" id="IPR006380">
    <property type="entry name" value="SPP-like_dom"/>
</dbReference>
<evidence type="ECO:0000256" key="1">
    <source>
        <dbReference type="HAMAP-Rule" id="MF_01866"/>
    </source>
</evidence>
<dbReference type="HOGENOM" id="CLU_030534_2_0_6"/>
<dbReference type="InterPro" id="IPR027354">
    <property type="entry name" value="YcgL_dom"/>
</dbReference>
<dbReference type="InterPro" id="IPR036412">
    <property type="entry name" value="HAD-like_sf"/>
</dbReference>
<dbReference type="EMBL" id="CP001798">
    <property type="protein sequence ID" value="ADE15637.1"/>
    <property type="molecule type" value="Genomic_DNA"/>
</dbReference>
<name>D5BWI0_NITHN</name>
<dbReference type="Gene3D" id="3.40.50.1000">
    <property type="entry name" value="HAD superfamily/HAD-like"/>
    <property type="match status" value="1"/>
</dbReference>
<dbReference type="SFLD" id="SFLDG01140">
    <property type="entry name" value="C2.B:_Phosphomannomutase_and_P"/>
    <property type="match status" value="1"/>
</dbReference>
<dbReference type="eggNOG" id="COG0561">
    <property type="taxonomic scope" value="Bacteria"/>
</dbReference>
<dbReference type="Proteomes" id="UP000001844">
    <property type="component" value="Chromosome"/>
</dbReference>
<dbReference type="OrthoDB" id="9815690at2"/>
<dbReference type="InterPro" id="IPR023214">
    <property type="entry name" value="HAD_sf"/>
</dbReference>
<dbReference type="Pfam" id="PF05116">
    <property type="entry name" value="S6PP"/>
    <property type="match status" value="1"/>
</dbReference>
<dbReference type="Pfam" id="PF05166">
    <property type="entry name" value="YcgL"/>
    <property type="match status" value="1"/>
</dbReference>
<evidence type="ECO:0000259" key="2">
    <source>
        <dbReference type="PROSITE" id="PS51648"/>
    </source>
</evidence>
<keyword evidence="3" id="KW-0378">Hydrolase</keyword>
<dbReference type="InterPro" id="IPR006379">
    <property type="entry name" value="HAD-SF_hydro_IIB"/>
</dbReference>
<proteinExistence type="inferred from homology"/>
<dbReference type="GO" id="GO:0000287">
    <property type="term" value="F:magnesium ion binding"/>
    <property type="evidence" value="ECO:0007669"/>
    <property type="project" value="UniProtKB-ARBA"/>
</dbReference>
<dbReference type="Gene3D" id="3.10.510.20">
    <property type="entry name" value="YcgL domain"/>
    <property type="match status" value="1"/>
</dbReference>
<evidence type="ECO:0000313" key="3">
    <source>
        <dbReference type="EMBL" id="ADE15637.1"/>
    </source>
</evidence>